<name>A0A2G5T3J1_9PELO</name>
<dbReference type="Proteomes" id="UP000230233">
    <property type="component" value="Chromosome X"/>
</dbReference>
<reference evidence="3" key="1">
    <citation type="submission" date="2017-10" db="EMBL/GenBank/DDBJ databases">
        <title>Rapid genome shrinkage in a self-fertile nematode reveals novel sperm competition proteins.</title>
        <authorList>
            <person name="Yin D."/>
            <person name="Schwarz E.M."/>
            <person name="Thomas C.G."/>
            <person name="Felde R.L."/>
            <person name="Korf I.F."/>
            <person name="Cutter A.D."/>
            <person name="Schartner C.M."/>
            <person name="Ralston E.J."/>
            <person name="Meyer B.J."/>
            <person name="Haag E.S."/>
        </authorList>
    </citation>
    <scope>NUCLEOTIDE SEQUENCE [LARGE SCALE GENOMIC DNA]</scope>
    <source>
        <strain evidence="3">JU1422</strain>
    </source>
</reference>
<comment type="caution">
    <text evidence="2">The sequence shown here is derived from an EMBL/GenBank/DDBJ whole genome shotgun (WGS) entry which is preliminary data.</text>
</comment>
<sequence>MSSEIAQTGKKNQPSRKQSTKRKSTKKESTKTRKVLNGARKNARKPKKSISDESTTTSTATPSASPQTSPKATVPPKTRKRAARVRTEGSSRSKKINKAAQEEIDYMTWKRLLLHEIGELLRQNGYSGSLDTSVHILTVAAFTLSGGPSNDTSNLSVNYKFNEDDEDEMLDKIEVYLEKTGVIVGEPCIIQTLTQVKFMIEDIVQQNSTP</sequence>
<keyword evidence="3" id="KW-1185">Reference proteome</keyword>
<gene>
    <name evidence="2" type="primary">Cnig_chr_X.g26625</name>
    <name evidence="2" type="ORF">B9Z55_026625</name>
</gene>
<accession>A0A2G5T3J1</accession>
<organism evidence="2 3">
    <name type="scientific">Caenorhabditis nigoni</name>
    <dbReference type="NCBI Taxonomy" id="1611254"/>
    <lineage>
        <taxon>Eukaryota</taxon>
        <taxon>Metazoa</taxon>
        <taxon>Ecdysozoa</taxon>
        <taxon>Nematoda</taxon>
        <taxon>Chromadorea</taxon>
        <taxon>Rhabditida</taxon>
        <taxon>Rhabditina</taxon>
        <taxon>Rhabditomorpha</taxon>
        <taxon>Rhabditoidea</taxon>
        <taxon>Rhabditidae</taxon>
        <taxon>Peloderinae</taxon>
        <taxon>Caenorhabditis</taxon>
    </lineage>
</organism>
<dbReference type="EMBL" id="PDUG01000006">
    <property type="protein sequence ID" value="PIC21974.1"/>
    <property type="molecule type" value="Genomic_DNA"/>
</dbReference>
<feature type="compositionally biased region" description="Polar residues" evidence="1">
    <location>
        <begin position="1"/>
        <end position="12"/>
    </location>
</feature>
<evidence type="ECO:0000256" key="1">
    <source>
        <dbReference type="SAM" id="MobiDB-lite"/>
    </source>
</evidence>
<feature type="region of interest" description="Disordered" evidence="1">
    <location>
        <begin position="1"/>
        <end position="97"/>
    </location>
</feature>
<protein>
    <submittedName>
        <fullName evidence="2">Uncharacterized protein</fullName>
    </submittedName>
</protein>
<evidence type="ECO:0000313" key="2">
    <source>
        <dbReference type="EMBL" id="PIC21974.1"/>
    </source>
</evidence>
<feature type="compositionally biased region" description="Low complexity" evidence="1">
    <location>
        <begin position="52"/>
        <end position="72"/>
    </location>
</feature>
<proteinExistence type="predicted"/>
<dbReference type="AlphaFoldDB" id="A0A2G5T3J1"/>
<evidence type="ECO:0000313" key="3">
    <source>
        <dbReference type="Proteomes" id="UP000230233"/>
    </source>
</evidence>